<dbReference type="Gene3D" id="3.20.20.80">
    <property type="entry name" value="Glycosidases"/>
    <property type="match status" value="1"/>
</dbReference>
<feature type="region of interest" description="Disordered" evidence="1">
    <location>
        <begin position="21"/>
        <end position="51"/>
    </location>
</feature>
<name>A0A4R4AG31_MARGR</name>
<evidence type="ECO:0000256" key="1">
    <source>
        <dbReference type="SAM" id="MobiDB-lite"/>
    </source>
</evidence>
<dbReference type="Proteomes" id="UP000295247">
    <property type="component" value="Unassembled WGS sequence"/>
</dbReference>
<feature type="region of interest" description="Disordered" evidence="1">
    <location>
        <begin position="103"/>
        <end position="133"/>
    </location>
</feature>
<dbReference type="PANTHER" id="PTHR12631:SF10">
    <property type="entry name" value="BETA-XYLOSIDASE-LIKE PROTEIN-RELATED"/>
    <property type="match status" value="1"/>
</dbReference>
<comment type="caution">
    <text evidence="3">The sequence shown here is derived from an EMBL/GenBank/DDBJ whole genome shotgun (WGS) entry which is preliminary data.</text>
</comment>
<keyword evidence="2" id="KW-0732">Signal</keyword>
<organism evidence="3 4">
    <name type="scientific">Marichromatium gracile</name>
    <name type="common">Chromatium gracile</name>
    <dbReference type="NCBI Taxonomy" id="1048"/>
    <lineage>
        <taxon>Bacteria</taxon>
        <taxon>Pseudomonadati</taxon>
        <taxon>Pseudomonadota</taxon>
        <taxon>Gammaproteobacteria</taxon>
        <taxon>Chromatiales</taxon>
        <taxon>Chromatiaceae</taxon>
        <taxon>Marichromatium</taxon>
    </lineage>
</organism>
<feature type="signal peptide" evidence="2">
    <location>
        <begin position="1"/>
        <end position="23"/>
    </location>
</feature>
<feature type="chain" id="PRO_5020858429" description="Glycosyl hydrolase family 39" evidence="2">
    <location>
        <begin position="24"/>
        <end position="660"/>
    </location>
</feature>
<gene>
    <name evidence="3" type="ORF">EDC29_10251</name>
</gene>
<evidence type="ECO:0008006" key="5">
    <source>
        <dbReference type="Google" id="ProtNLM"/>
    </source>
</evidence>
<evidence type="ECO:0000313" key="4">
    <source>
        <dbReference type="Proteomes" id="UP000295247"/>
    </source>
</evidence>
<evidence type="ECO:0000256" key="2">
    <source>
        <dbReference type="SAM" id="SignalP"/>
    </source>
</evidence>
<protein>
    <recommendedName>
        <fullName evidence="5">Glycosyl hydrolase family 39</fullName>
    </recommendedName>
</protein>
<dbReference type="PANTHER" id="PTHR12631">
    <property type="entry name" value="ALPHA-L-IDURONIDASE"/>
    <property type="match status" value="1"/>
</dbReference>
<dbReference type="AlphaFoldDB" id="A0A4R4AG31"/>
<proteinExistence type="predicted"/>
<feature type="region of interest" description="Disordered" evidence="1">
    <location>
        <begin position="171"/>
        <end position="205"/>
    </location>
</feature>
<reference evidence="3 4" key="1">
    <citation type="submission" date="2019-03" db="EMBL/GenBank/DDBJ databases">
        <title>Genomic Encyclopedia of Type Strains, Phase IV (KMG-IV): sequencing the most valuable type-strain genomes for metagenomic binning, comparative biology and taxonomic classification.</title>
        <authorList>
            <person name="Goeker M."/>
        </authorList>
    </citation>
    <scope>NUCLEOTIDE SEQUENCE [LARGE SCALE GENOMIC DNA]</scope>
    <source>
        <strain evidence="3 4">DSM 203</strain>
    </source>
</reference>
<feature type="compositionally biased region" description="Low complexity" evidence="1">
    <location>
        <begin position="181"/>
        <end position="199"/>
    </location>
</feature>
<dbReference type="EMBL" id="SMDC01000002">
    <property type="protein sequence ID" value="TCW38161.1"/>
    <property type="molecule type" value="Genomic_DNA"/>
</dbReference>
<evidence type="ECO:0000313" key="3">
    <source>
        <dbReference type="EMBL" id="TCW38161.1"/>
    </source>
</evidence>
<dbReference type="SUPFAM" id="SSF51445">
    <property type="entry name" value="(Trans)glycosidases"/>
    <property type="match status" value="1"/>
</dbReference>
<dbReference type="InterPro" id="IPR017853">
    <property type="entry name" value="GH"/>
</dbReference>
<accession>A0A4R4AG31</accession>
<sequence length="660" mass="71767">MTPSSRLATLALLLTSQLLPACAPESGPRPPPWGRPAAPMAERPAQGQAQRPVMARVERVEGERVHLISADGRALTRTLGGLRLLRHSRVDPAALTPGERVVVPQGGAGRGPLRGRVVAGTPPRIETPGGETRALPTGALVLREHEIGRDALTPGTRVRLTPNALIVVDGGPGGARPPGAPSVRPALAGAPARAAAQRPTVSLPMPETAPEDHFDRARMQASLDSPFGFFDPNMLRFRHTSWNQGYGETMRALGAHWASQGATFAFSWNLVQGRDADGGWAGYDWSRLDALVRYSQANNIHLVPILTASPPQPTGQRMARSIPRKPDDTAAYSAFVRAAVERYDGDGRADMPGLRAPIRRWAVENEPYAKRYWQGDGADLADTLILAHRAIRAADPGAEVIAGMVRGPGWHGDTDPRRFMDAFFDRLGARAGGERPYDYLDQHWIGTAPGVALERQYAELRTWIDDLERAAARNGFAPAPLVALEHAGRHQDERAQAEDVVKRHAYLLGSGFRLTLWSGLRAAPERGASPGDGYFRQVTLIDADGRRKPAYHAYRRMTERLDGCDWRRTRLLRDEQGLVVVRFHCHDAPLLVAWSDRSGGSAAVRIPIEHPGVRRVRVESALPDSGPSPRTLALEDGAIRLDLDATPRYLSPDGPTGDAP</sequence>
<dbReference type="InterPro" id="IPR051923">
    <property type="entry name" value="Glycosyl_Hydrolase_39"/>
</dbReference>
<dbReference type="RefSeq" id="WP_132228551.1">
    <property type="nucleotide sequence ID" value="NZ_SMDC01000002.1"/>
</dbReference>
<dbReference type="GO" id="GO:0004553">
    <property type="term" value="F:hydrolase activity, hydrolyzing O-glycosyl compounds"/>
    <property type="evidence" value="ECO:0007669"/>
    <property type="project" value="TreeGrafter"/>
</dbReference>